<dbReference type="Gene3D" id="3.40.50.150">
    <property type="entry name" value="Vaccinia Virus protein VP39"/>
    <property type="match status" value="1"/>
</dbReference>
<feature type="transmembrane region" description="Helical" evidence="1">
    <location>
        <begin position="147"/>
        <end position="168"/>
    </location>
</feature>
<name>A0A6L3ZCH2_9FLAO</name>
<dbReference type="GO" id="GO:0008757">
    <property type="term" value="F:S-adenosylmethionine-dependent methyltransferase activity"/>
    <property type="evidence" value="ECO:0007669"/>
    <property type="project" value="InterPro"/>
</dbReference>
<gene>
    <name evidence="3" type="ORF">F8C82_13665</name>
</gene>
<dbReference type="InterPro" id="IPR029063">
    <property type="entry name" value="SAM-dependent_MTases_sf"/>
</dbReference>
<keyword evidence="1" id="KW-0472">Membrane</keyword>
<sequence length="279" mass="31843">MQQKKLISRDIERFYNKASEETRLNKGLGVFEFERVKSLIDKHLSNSSSRILDVGGGTGKYAEWLAKKGHEVHLIEPVDKHLLTAQNRSNSLKNKFAVHKGESRNLDFPSNYADVIILHGPLYHLQKEEDRALTIQEAKRVLMKDGVILAFAINNTASTIAGLLSGLIHKKSFLEMCKLELSSGVHNPPEDFPWLLAEAYYHKPEKLREEFIREGLTPSIAYAVEGVVWLDKEFFSNMQQEKRRRNLMELLEATENDTSLLPFSPHYMISATKQSNYGS</sequence>
<evidence type="ECO:0000256" key="1">
    <source>
        <dbReference type="SAM" id="Phobius"/>
    </source>
</evidence>
<dbReference type="Pfam" id="PF08241">
    <property type="entry name" value="Methyltransf_11"/>
    <property type="match status" value="1"/>
</dbReference>
<keyword evidence="3" id="KW-0808">Transferase</keyword>
<dbReference type="CDD" id="cd02440">
    <property type="entry name" value="AdoMet_MTases"/>
    <property type="match status" value="1"/>
</dbReference>
<keyword evidence="1" id="KW-1133">Transmembrane helix</keyword>
<feature type="domain" description="Methyltransferase type 11" evidence="2">
    <location>
        <begin position="52"/>
        <end position="149"/>
    </location>
</feature>
<keyword evidence="3" id="KW-0489">Methyltransferase</keyword>
<dbReference type="OrthoDB" id="9810615at2"/>
<comment type="caution">
    <text evidence="3">The sequence shown here is derived from an EMBL/GenBank/DDBJ whole genome shotgun (WGS) entry which is preliminary data.</text>
</comment>
<evidence type="ECO:0000259" key="2">
    <source>
        <dbReference type="Pfam" id="PF08241"/>
    </source>
</evidence>
<evidence type="ECO:0000313" key="3">
    <source>
        <dbReference type="EMBL" id="KAB2815141.1"/>
    </source>
</evidence>
<evidence type="ECO:0000313" key="4">
    <source>
        <dbReference type="Proteomes" id="UP000484164"/>
    </source>
</evidence>
<dbReference type="SUPFAM" id="SSF53335">
    <property type="entry name" value="S-adenosyl-L-methionine-dependent methyltransferases"/>
    <property type="match status" value="1"/>
</dbReference>
<dbReference type="EMBL" id="WBVQ01000003">
    <property type="protein sequence ID" value="KAB2815141.1"/>
    <property type="molecule type" value="Genomic_DNA"/>
</dbReference>
<proteinExistence type="predicted"/>
<organism evidence="3 4">
    <name type="scientific">Phaeocystidibacter marisrubri</name>
    <dbReference type="NCBI Taxonomy" id="1577780"/>
    <lineage>
        <taxon>Bacteria</taxon>
        <taxon>Pseudomonadati</taxon>
        <taxon>Bacteroidota</taxon>
        <taxon>Flavobacteriia</taxon>
        <taxon>Flavobacteriales</taxon>
        <taxon>Phaeocystidibacteraceae</taxon>
        <taxon>Phaeocystidibacter</taxon>
    </lineage>
</organism>
<dbReference type="AlphaFoldDB" id="A0A6L3ZCH2"/>
<protein>
    <submittedName>
        <fullName evidence="3">Class I SAM-dependent methyltransferase</fullName>
    </submittedName>
</protein>
<accession>A0A6L3ZCH2</accession>
<keyword evidence="4" id="KW-1185">Reference proteome</keyword>
<dbReference type="RefSeq" id="WP_151694179.1">
    <property type="nucleotide sequence ID" value="NZ_BMGX01000001.1"/>
</dbReference>
<dbReference type="Proteomes" id="UP000484164">
    <property type="component" value="Unassembled WGS sequence"/>
</dbReference>
<dbReference type="GO" id="GO:0032259">
    <property type="term" value="P:methylation"/>
    <property type="evidence" value="ECO:0007669"/>
    <property type="project" value="UniProtKB-KW"/>
</dbReference>
<dbReference type="InterPro" id="IPR013216">
    <property type="entry name" value="Methyltransf_11"/>
</dbReference>
<keyword evidence="1" id="KW-0812">Transmembrane</keyword>
<reference evidence="3 4" key="1">
    <citation type="submission" date="2019-10" db="EMBL/GenBank/DDBJ databases">
        <title>Genome sequence of Phaeocystidibacter marisrubri JCM30614 (type strain).</title>
        <authorList>
            <person name="Bowman J.P."/>
        </authorList>
    </citation>
    <scope>NUCLEOTIDE SEQUENCE [LARGE SCALE GENOMIC DNA]</scope>
    <source>
        <strain evidence="3 4">JCM 30614</strain>
    </source>
</reference>